<organism evidence="3 4">
    <name type="scientific">Oleoguttula mirabilis</name>
    <dbReference type="NCBI Taxonomy" id="1507867"/>
    <lineage>
        <taxon>Eukaryota</taxon>
        <taxon>Fungi</taxon>
        <taxon>Dikarya</taxon>
        <taxon>Ascomycota</taxon>
        <taxon>Pezizomycotina</taxon>
        <taxon>Dothideomycetes</taxon>
        <taxon>Dothideomycetidae</taxon>
        <taxon>Mycosphaerellales</taxon>
        <taxon>Teratosphaeriaceae</taxon>
        <taxon>Oleoguttula</taxon>
    </lineage>
</organism>
<dbReference type="Pfam" id="PF08719">
    <property type="entry name" value="NADAR"/>
    <property type="match status" value="1"/>
</dbReference>
<protein>
    <recommendedName>
        <fullName evidence="2">NADAR domain-containing protein</fullName>
    </recommendedName>
</protein>
<feature type="compositionally biased region" description="Basic and acidic residues" evidence="1">
    <location>
        <begin position="1"/>
        <end position="16"/>
    </location>
</feature>
<comment type="caution">
    <text evidence="3">The sequence shown here is derived from an EMBL/GenBank/DDBJ whole genome shotgun (WGS) entry which is preliminary data.</text>
</comment>
<dbReference type="SUPFAM" id="SSF143990">
    <property type="entry name" value="YbiA-like"/>
    <property type="match status" value="1"/>
</dbReference>
<dbReference type="CDD" id="cd15457">
    <property type="entry name" value="NADAR"/>
    <property type="match status" value="1"/>
</dbReference>
<dbReference type="EMBL" id="JAVFHQ010000007">
    <property type="protein sequence ID" value="KAK4548419.1"/>
    <property type="molecule type" value="Genomic_DNA"/>
</dbReference>
<feature type="region of interest" description="Disordered" evidence="1">
    <location>
        <begin position="1"/>
        <end position="27"/>
    </location>
</feature>
<dbReference type="InterPro" id="IPR037238">
    <property type="entry name" value="YbiA-like_sf"/>
</dbReference>
<name>A0AAV9JSG8_9PEZI</name>
<reference evidence="3 4" key="1">
    <citation type="submission" date="2021-11" db="EMBL/GenBank/DDBJ databases">
        <title>Black yeast isolated from Biological Soil Crust.</title>
        <authorList>
            <person name="Kurbessoian T."/>
        </authorList>
    </citation>
    <scope>NUCLEOTIDE SEQUENCE [LARGE SCALE GENOMIC DNA]</scope>
    <source>
        <strain evidence="3 4">CCFEE 5522</strain>
    </source>
</reference>
<dbReference type="Gene3D" id="1.10.357.40">
    <property type="entry name" value="YbiA-like"/>
    <property type="match status" value="1"/>
</dbReference>
<feature type="compositionally biased region" description="Low complexity" evidence="1">
    <location>
        <begin position="73"/>
        <end position="88"/>
    </location>
</feature>
<accession>A0AAV9JSG8</accession>
<feature type="region of interest" description="Disordered" evidence="1">
    <location>
        <begin position="73"/>
        <end position="121"/>
    </location>
</feature>
<dbReference type="InterPro" id="IPR012816">
    <property type="entry name" value="NADAR"/>
</dbReference>
<feature type="domain" description="NADAR" evidence="2">
    <location>
        <begin position="109"/>
        <end position="209"/>
    </location>
</feature>
<evidence type="ECO:0000313" key="3">
    <source>
        <dbReference type="EMBL" id="KAK4548419.1"/>
    </source>
</evidence>
<dbReference type="Proteomes" id="UP001324427">
    <property type="component" value="Unassembled WGS sequence"/>
</dbReference>
<keyword evidence="4" id="KW-1185">Reference proteome</keyword>
<dbReference type="NCBIfam" id="TIGR02464">
    <property type="entry name" value="ribofla_fusion"/>
    <property type="match status" value="1"/>
</dbReference>
<evidence type="ECO:0000259" key="2">
    <source>
        <dbReference type="Pfam" id="PF08719"/>
    </source>
</evidence>
<evidence type="ECO:0000313" key="4">
    <source>
        <dbReference type="Proteomes" id="UP001324427"/>
    </source>
</evidence>
<evidence type="ECO:0000256" key="1">
    <source>
        <dbReference type="SAM" id="MobiDB-lite"/>
    </source>
</evidence>
<dbReference type="AlphaFoldDB" id="A0AAV9JSG8"/>
<gene>
    <name evidence="3" type="ORF">LTR36_009329</name>
</gene>
<sequence>MKYSREQRAESRKQDNDNNTPAVTDAEDGGGTVFFWREYEEPYGFLCHCAEQYMMYCKALVLATPGAETSVSSASAKSTASAKKVSTSQPDSRRDIVGKAQSDPSRSPDMIMAEQKPGRQKELARSVRFTPSQLKEWEKVKFDVVMQGSYYKYSQNGEMRDRLLATGDRELVEASPQDNVWGIGLAAEFAEMHRADWGSNLLGKALMTVEGEAEGRDGCC</sequence>
<proteinExistence type="predicted"/>